<dbReference type="InterPro" id="IPR038987">
    <property type="entry name" value="MoeA-like"/>
</dbReference>
<sequence>MSDSHPLDTLVPATVSSPACNHEGLISLDEALASYSTVVPLPVISLPLIKAHQHILAEDVLSPVELPLFTQSAVDGYAIQSTDSQLADATLRLAGEIRAGIEQQLVLEPGQAIRIFTGGKIPAGADAVARQEIVRRGQDTVQLMQRVSAGTDIRYQGEELAKGTKLANQGQYLNSGVIAALSMAGMQQVKVHRQSKIAVLITGDEVKNSKTGSQFSGSPDINETAFPNGQLDHDAQVFDANGPLIASWLKQQGYHSFELKYVSDDQSELQQALHQALNHFDLVVTTGGVSVGDYDLIRPVSMQLGAHQIFWQVAQKPGKPLYFASFQNLQSGHQSYLLGLPGNPAAVVIGLQLHLQTLLFYLQGKDKPQPQWHTGLFNGHLKPDSRERLLRMQMNIDNLGQVVLSPLPKQQSHMLSNLANANVLVRIPANQHFEKQTFLSFIAIN</sequence>
<dbReference type="AlphaFoldDB" id="A0A1S8CTN7"/>
<dbReference type="SMART" id="SM00852">
    <property type="entry name" value="MoCF_biosynth"/>
    <property type="match status" value="1"/>
</dbReference>
<dbReference type="Gene3D" id="2.170.190.11">
    <property type="entry name" value="Molybdopterin biosynthesis moea protein, domain 3"/>
    <property type="match status" value="1"/>
</dbReference>
<dbReference type="GO" id="GO:0046872">
    <property type="term" value="F:metal ion binding"/>
    <property type="evidence" value="ECO:0007669"/>
    <property type="project" value="UniProtKB-UniRule"/>
</dbReference>
<dbReference type="RefSeq" id="WP_076878157.1">
    <property type="nucleotide sequence ID" value="NZ_MLCN01000022.1"/>
</dbReference>
<dbReference type="InterPro" id="IPR036135">
    <property type="entry name" value="MoeA_linker/N_sf"/>
</dbReference>
<dbReference type="EC" id="2.10.1.1" evidence="6"/>
<keyword evidence="4 6" id="KW-0501">Molybdenum cofactor biosynthesis</keyword>
<keyword evidence="6" id="KW-0500">Molybdenum</keyword>
<name>A0A1S8CTN7_9GAMM</name>
<evidence type="ECO:0000256" key="1">
    <source>
        <dbReference type="ARBA" id="ARBA00002901"/>
    </source>
</evidence>
<organism evidence="8 9">
    <name type="scientific">Alkanindiges hydrocarboniclasticus</name>
    <dbReference type="NCBI Taxonomy" id="1907941"/>
    <lineage>
        <taxon>Bacteria</taxon>
        <taxon>Pseudomonadati</taxon>
        <taxon>Pseudomonadota</taxon>
        <taxon>Gammaproteobacteria</taxon>
        <taxon>Moraxellales</taxon>
        <taxon>Moraxellaceae</taxon>
        <taxon>Alkanindiges</taxon>
    </lineage>
</organism>
<proteinExistence type="inferred from homology"/>
<evidence type="ECO:0000256" key="3">
    <source>
        <dbReference type="ARBA" id="ARBA00010763"/>
    </source>
</evidence>
<comment type="cofactor">
    <cofactor evidence="6">
        <name>Mg(2+)</name>
        <dbReference type="ChEBI" id="CHEBI:18420"/>
    </cofactor>
</comment>
<keyword evidence="6 8" id="KW-0808">Transferase</keyword>
<dbReference type="PANTHER" id="PTHR10192">
    <property type="entry name" value="MOLYBDOPTERIN BIOSYNTHESIS PROTEIN"/>
    <property type="match status" value="1"/>
</dbReference>
<dbReference type="InterPro" id="IPR005110">
    <property type="entry name" value="MoeA_linker/N"/>
</dbReference>
<dbReference type="InterPro" id="IPR036688">
    <property type="entry name" value="MoeA_C_domain_IV_sf"/>
</dbReference>
<dbReference type="Pfam" id="PF03453">
    <property type="entry name" value="MoeA_N"/>
    <property type="match status" value="1"/>
</dbReference>
<dbReference type="Gene3D" id="3.40.980.10">
    <property type="entry name" value="MoaB/Mog-like domain"/>
    <property type="match status" value="1"/>
</dbReference>
<evidence type="ECO:0000256" key="4">
    <source>
        <dbReference type="ARBA" id="ARBA00023150"/>
    </source>
</evidence>
<dbReference type="UniPathway" id="UPA00344"/>
<keyword evidence="6" id="KW-0479">Metal-binding</keyword>
<dbReference type="Proteomes" id="UP000192132">
    <property type="component" value="Unassembled WGS sequence"/>
</dbReference>
<evidence type="ECO:0000313" key="8">
    <source>
        <dbReference type="EMBL" id="ONG39793.1"/>
    </source>
</evidence>
<evidence type="ECO:0000256" key="6">
    <source>
        <dbReference type="RuleBase" id="RU365090"/>
    </source>
</evidence>
<dbReference type="CDD" id="cd00887">
    <property type="entry name" value="MoeA"/>
    <property type="match status" value="1"/>
</dbReference>
<dbReference type="InterPro" id="IPR036425">
    <property type="entry name" value="MoaB/Mog-like_dom_sf"/>
</dbReference>
<dbReference type="InterPro" id="IPR005111">
    <property type="entry name" value="MoeA_C_domain_IV"/>
</dbReference>
<comment type="pathway">
    <text evidence="2 6">Cofactor biosynthesis; molybdopterin biosynthesis.</text>
</comment>
<gene>
    <name evidence="8" type="ORF">BKE30_08400</name>
</gene>
<protein>
    <recommendedName>
        <fullName evidence="6">Molybdopterin molybdenumtransferase</fullName>
        <ecNumber evidence="6">2.10.1.1</ecNumber>
    </recommendedName>
</protein>
<evidence type="ECO:0000259" key="7">
    <source>
        <dbReference type="SMART" id="SM00852"/>
    </source>
</evidence>
<comment type="catalytic activity">
    <reaction evidence="5">
        <text>adenylyl-molybdopterin + molybdate = Mo-molybdopterin + AMP + H(+)</text>
        <dbReference type="Rhea" id="RHEA:35047"/>
        <dbReference type="ChEBI" id="CHEBI:15378"/>
        <dbReference type="ChEBI" id="CHEBI:36264"/>
        <dbReference type="ChEBI" id="CHEBI:62727"/>
        <dbReference type="ChEBI" id="CHEBI:71302"/>
        <dbReference type="ChEBI" id="CHEBI:456215"/>
        <dbReference type="EC" id="2.10.1.1"/>
    </reaction>
</comment>
<dbReference type="GO" id="GO:0061599">
    <property type="term" value="F:molybdopterin molybdotransferase activity"/>
    <property type="evidence" value="ECO:0007669"/>
    <property type="project" value="UniProtKB-UniRule"/>
</dbReference>
<dbReference type="STRING" id="1907941.BKE30_08400"/>
<comment type="caution">
    <text evidence="8">The sequence shown here is derived from an EMBL/GenBank/DDBJ whole genome shotgun (WGS) entry which is preliminary data.</text>
</comment>
<reference evidence="8 9" key="1">
    <citation type="submission" date="2016-10" db="EMBL/GenBank/DDBJ databases">
        <title>Draft Genome sequence of Alkanindiges sp. strain H1.</title>
        <authorList>
            <person name="Subhash Y."/>
            <person name="Lee S."/>
        </authorList>
    </citation>
    <scope>NUCLEOTIDE SEQUENCE [LARGE SCALE GENOMIC DNA]</scope>
    <source>
        <strain evidence="8 9">H1</strain>
    </source>
</reference>
<dbReference type="GO" id="GO:0006777">
    <property type="term" value="P:Mo-molybdopterin cofactor biosynthetic process"/>
    <property type="evidence" value="ECO:0007669"/>
    <property type="project" value="UniProtKB-UniRule"/>
</dbReference>
<comment type="similarity">
    <text evidence="3 6">Belongs to the MoeA family.</text>
</comment>
<feature type="domain" description="MoaB/Mog" evidence="7">
    <location>
        <begin position="198"/>
        <end position="361"/>
    </location>
</feature>
<keyword evidence="9" id="KW-1185">Reference proteome</keyword>
<comment type="function">
    <text evidence="1 6">Catalyzes the insertion of molybdate into adenylated molybdopterin with the concomitant release of AMP.</text>
</comment>
<dbReference type="Gene3D" id="2.40.340.10">
    <property type="entry name" value="MoeA, C-terminal, domain IV"/>
    <property type="match status" value="1"/>
</dbReference>
<keyword evidence="6" id="KW-0460">Magnesium</keyword>
<dbReference type="PANTHER" id="PTHR10192:SF5">
    <property type="entry name" value="GEPHYRIN"/>
    <property type="match status" value="1"/>
</dbReference>
<dbReference type="Pfam" id="PF03454">
    <property type="entry name" value="MoeA_C"/>
    <property type="match status" value="1"/>
</dbReference>
<evidence type="ECO:0000256" key="5">
    <source>
        <dbReference type="ARBA" id="ARBA00047317"/>
    </source>
</evidence>
<dbReference type="SUPFAM" id="SSF63882">
    <property type="entry name" value="MoeA N-terminal region -like"/>
    <property type="match status" value="1"/>
</dbReference>
<accession>A0A1S8CTN7</accession>
<evidence type="ECO:0000256" key="2">
    <source>
        <dbReference type="ARBA" id="ARBA00005046"/>
    </source>
</evidence>
<evidence type="ECO:0000313" key="9">
    <source>
        <dbReference type="Proteomes" id="UP000192132"/>
    </source>
</evidence>
<dbReference type="SUPFAM" id="SSF53218">
    <property type="entry name" value="Molybdenum cofactor biosynthesis proteins"/>
    <property type="match status" value="1"/>
</dbReference>
<dbReference type="SUPFAM" id="SSF63867">
    <property type="entry name" value="MoeA C-terminal domain-like"/>
    <property type="match status" value="1"/>
</dbReference>
<dbReference type="InterPro" id="IPR001453">
    <property type="entry name" value="MoaB/Mog_dom"/>
</dbReference>
<dbReference type="OrthoDB" id="9804758at2"/>
<dbReference type="Gene3D" id="3.90.105.10">
    <property type="entry name" value="Molybdopterin biosynthesis moea protein, domain 2"/>
    <property type="match status" value="1"/>
</dbReference>
<dbReference type="Pfam" id="PF00994">
    <property type="entry name" value="MoCF_biosynth"/>
    <property type="match status" value="1"/>
</dbReference>
<dbReference type="EMBL" id="MLCN01000022">
    <property type="protein sequence ID" value="ONG39793.1"/>
    <property type="molecule type" value="Genomic_DNA"/>
</dbReference>
<dbReference type="GO" id="GO:0005829">
    <property type="term" value="C:cytosol"/>
    <property type="evidence" value="ECO:0007669"/>
    <property type="project" value="TreeGrafter"/>
</dbReference>